<dbReference type="EMBL" id="OB668782">
    <property type="protein sequence ID" value="CAD7234468.1"/>
    <property type="molecule type" value="Genomic_DNA"/>
</dbReference>
<evidence type="ECO:0000256" key="2">
    <source>
        <dbReference type="ARBA" id="ARBA00007193"/>
    </source>
</evidence>
<evidence type="ECO:0000256" key="12">
    <source>
        <dbReference type="RuleBase" id="RU000679"/>
    </source>
</evidence>
<dbReference type="OrthoDB" id="5978493at2759"/>
<proteinExistence type="inferred from homology"/>
<evidence type="ECO:0000256" key="4">
    <source>
        <dbReference type="ARBA" id="ARBA00022461"/>
    </source>
</evidence>
<keyword evidence="6" id="KW-1133">Transmembrane helix</keyword>
<dbReference type="GO" id="GO:0005272">
    <property type="term" value="F:sodium channel activity"/>
    <property type="evidence" value="ECO:0007669"/>
    <property type="project" value="UniProtKB-KW"/>
</dbReference>
<evidence type="ECO:0000256" key="8">
    <source>
        <dbReference type="ARBA" id="ARBA00023065"/>
    </source>
</evidence>
<evidence type="ECO:0000256" key="7">
    <source>
        <dbReference type="ARBA" id="ARBA00023053"/>
    </source>
</evidence>
<organism evidence="13">
    <name type="scientific">Cyprideis torosa</name>
    <dbReference type="NCBI Taxonomy" id="163714"/>
    <lineage>
        <taxon>Eukaryota</taxon>
        <taxon>Metazoa</taxon>
        <taxon>Ecdysozoa</taxon>
        <taxon>Arthropoda</taxon>
        <taxon>Crustacea</taxon>
        <taxon>Oligostraca</taxon>
        <taxon>Ostracoda</taxon>
        <taxon>Podocopa</taxon>
        <taxon>Podocopida</taxon>
        <taxon>Cytherocopina</taxon>
        <taxon>Cytheroidea</taxon>
        <taxon>Cytherideidae</taxon>
        <taxon>Cyprideis</taxon>
    </lineage>
</organism>
<evidence type="ECO:0000256" key="1">
    <source>
        <dbReference type="ARBA" id="ARBA00004141"/>
    </source>
</evidence>
<evidence type="ECO:0000256" key="10">
    <source>
        <dbReference type="ARBA" id="ARBA00023201"/>
    </source>
</evidence>
<name>A0A7R8ZRN3_9CRUS</name>
<dbReference type="Pfam" id="PF00858">
    <property type="entry name" value="ASC"/>
    <property type="match status" value="1"/>
</dbReference>
<keyword evidence="11 12" id="KW-0407">Ion channel</keyword>
<dbReference type="InterPro" id="IPR001873">
    <property type="entry name" value="ENaC"/>
</dbReference>
<evidence type="ECO:0000313" key="13">
    <source>
        <dbReference type="EMBL" id="CAD7234468.1"/>
    </source>
</evidence>
<accession>A0A7R8ZRN3</accession>
<evidence type="ECO:0000256" key="9">
    <source>
        <dbReference type="ARBA" id="ARBA00023136"/>
    </source>
</evidence>
<evidence type="ECO:0000256" key="5">
    <source>
        <dbReference type="ARBA" id="ARBA00022692"/>
    </source>
</evidence>
<dbReference type="GO" id="GO:0016020">
    <property type="term" value="C:membrane"/>
    <property type="evidence" value="ECO:0007669"/>
    <property type="project" value="UniProtKB-SubCell"/>
</dbReference>
<gene>
    <name evidence="13" type="ORF">CTOB1V02_LOCUS12284</name>
</gene>
<keyword evidence="10 12" id="KW-0739">Sodium transport</keyword>
<evidence type="ECO:0000256" key="11">
    <source>
        <dbReference type="ARBA" id="ARBA00023303"/>
    </source>
</evidence>
<reference evidence="13" key="1">
    <citation type="submission" date="2020-11" db="EMBL/GenBank/DDBJ databases">
        <authorList>
            <person name="Tran Van P."/>
        </authorList>
    </citation>
    <scope>NUCLEOTIDE SEQUENCE</scope>
</reference>
<keyword evidence="7" id="KW-0915">Sodium</keyword>
<sequence length="330" mass="37885">MKPAEKVQFPVITICPHPFWKGGGGDEWMANFTSDSLTSPLQMLKFGPYFDILSLEVEIGSNFTGKRGKWSSNIFLDYNRESYSLCYTMNDRDQYQRDQHQHYLWFESDPGINMTWNIYLTTGTESLSSSIRDRSTMSSHFLSVTPGNKYEVDFNIEEFQLLTTHDAPCNSTIDYSYSECLDDCLKRLFVTGEIHRKINQTRCQIPGFEDVHGLEPCETIDQKKMILHRYAMAQQLGEQLDFCEEACPTSCTQLEYKFHTRLGKYGDANRAELEFRNPQKFRTVTTQQWSYGGLEMAADVGGYVGVLLGISFLSISQGIIQRLQPTTPEE</sequence>
<dbReference type="AlphaFoldDB" id="A0A7R8ZRN3"/>
<keyword evidence="5 12" id="KW-0812">Transmembrane</keyword>
<keyword evidence="9" id="KW-0472">Membrane</keyword>
<protein>
    <submittedName>
        <fullName evidence="13">Uncharacterized protein</fullName>
    </submittedName>
</protein>
<keyword evidence="3 12" id="KW-0813">Transport</keyword>
<comment type="subcellular location">
    <subcellularLocation>
        <location evidence="1">Membrane</location>
        <topology evidence="1">Multi-pass membrane protein</topology>
    </subcellularLocation>
</comment>
<comment type="similarity">
    <text evidence="2 12">Belongs to the amiloride-sensitive sodium channel (TC 1.A.6) family.</text>
</comment>
<keyword evidence="4 12" id="KW-0894">Sodium channel</keyword>
<keyword evidence="8 12" id="KW-0406">Ion transport</keyword>
<evidence type="ECO:0000256" key="6">
    <source>
        <dbReference type="ARBA" id="ARBA00022989"/>
    </source>
</evidence>
<evidence type="ECO:0000256" key="3">
    <source>
        <dbReference type="ARBA" id="ARBA00022448"/>
    </source>
</evidence>